<dbReference type="Pfam" id="PF16889">
    <property type="entry name" value="Hepar_II_III_N"/>
    <property type="match status" value="1"/>
</dbReference>
<evidence type="ECO:0000313" key="8">
    <source>
        <dbReference type="Proteomes" id="UP000646523"/>
    </source>
</evidence>
<reference evidence="7" key="1">
    <citation type="journal article" date="2014" name="Int. J. Syst. Evol. Microbiol.">
        <title>Complete genome sequence of Corynebacterium casei LMG S-19264T (=DSM 44701T), isolated from a smear-ripened cheese.</title>
        <authorList>
            <consortium name="US DOE Joint Genome Institute (JGI-PGF)"/>
            <person name="Walter F."/>
            <person name="Albersmeier A."/>
            <person name="Kalinowski J."/>
            <person name="Ruckert C."/>
        </authorList>
    </citation>
    <scope>NUCLEOTIDE SEQUENCE</scope>
    <source>
        <strain evidence="7">CGMCC 4.7368</strain>
    </source>
</reference>
<feature type="domain" description="Heparinase II/III-like C-terminal" evidence="5">
    <location>
        <begin position="308"/>
        <end position="442"/>
    </location>
</feature>
<dbReference type="EMBL" id="BMNH01000042">
    <property type="protein sequence ID" value="GGO82318.1"/>
    <property type="molecule type" value="Genomic_DNA"/>
</dbReference>
<dbReference type="InterPro" id="IPR008929">
    <property type="entry name" value="Chondroitin_lyas"/>
</dbReference>
<evidence type="ECO:0000259" key="6">
    <source>
        <dbReference type="Pfam" id="PF16889"/>
    </source>
</evidence>
<evidence type="ECO:0008006" key="9">
    <source>
        <dbReference type="Google" id="ProtNLM"/>
    </source>
</evidence>
<sequence>MFWRSRTGRAICLADQFPVVDVPEVMRGRVRFAGLPPVDLGTDVDWRSNPHGNRSWALNLHTLRWAGRLVAEYERTGDRDLLDRAAAVTHDWLRENPRGGPGVSPWAWAEHAVALRAPVLVCLSAHVRTDHLWDGLAEHGEVLADSALYRQGHNHGLDQDIGLLVVGCRLGRDGWRKLAIRRMTASAELSIDAQGVLHEQAPRYGLYVHRRLGVALRAIEESGAPVPARLTGRRASLETYIAHATQPDGRLVPIGDSPADTRAPAFATASGQGEPVVKVFDGGYVFGRTSWGDPRAAYYSIRFGPGRRLHGHEDHLGVTYHAHGRNILVEAGFHSYEKTAYAEWTRSPEAHNVPVVVGAGFRPGTPTRLTGSTLGPSRQTFRLADDAYGVCRTREILVEHGPDLMAVLDSVPTGSVSRGRWHFDPSLRPVSQRDGVVVLGDGDWRVTLLHLALPSTGLPTSGQTVGSSTISTGYLRTAEAVTVSSPEAARLLTVIVPGAADARVSVVDGVITVHTPGGPVALPWPVQAPYDQPGWVRAGRSRVRLAVGEPTV</sequence>
<protein>
    <recommendedName>
        <fullName evidence="9">Heparin-sulfate lyase N-terminal domain-containing protein</fullName>
    </recommendedName>
</protein>
<keyword evidence="8" id="KW-1185">Reference proteome</keyword>
<feature type="domain" description="Heparin-sulfate lyase N-terminal" evidence="6">
    <location>
        <begin position="35"/>
        <end position="208"/>
    </location>
</feature>
<evidence type="ECO:0000259" key="5">
    <source>
        <dbReference type="Pfam" id="PF07940"/>
    </source>
</evidence>
<evidence type="ECO:0000313" key="7">
    <source>
        <dbReference type="EMBL" id="GGO82318.1"/>
    </source>
</evidence>
<evidence type="ECO:0000256" key="1">
    <source>
        <dbReference type="ARBA" id="ARBA00004418"/>
    </source>
</evidence>
<keyword evidence="2" id="KW-0732">Signal</keyword>
<dbReference type="InterPro" id="IPR012480">
    <property type="entry name" value="Hepar_II_III_C"/>
</dbReference>
<dbReference type="PANTHER" id="PTHR39210:SF1">
    <property type="entry name" value="HEPARIN-SULFATE LYASE"/>
    <property type="match status" value="1"/>
</dbReference>
<dbReference type="InterPro" id="IPR031680">
    <property type="entry name" value="Hepar_II_III_N"/>
</dbReference>
<dbReference type="Gene3D" id="2.70.98.70">
    <property type="match status" value="1"/>
</dbReference>
<comment type="caution">
    <text evidence="7">The sequence shown here is derived from an EMBL/GenBank/DDBJ whole genome shotgun (WGS) entry which is preliminary data.</text>
</comment>
<reference evidence="7" key="2">
    <citation type="submission" date="2020-09" db="EMBL/GenBank/DDBJ databases">
        <authorList>
            <person name="Sun Q."/>
            <person name="Zhou Y."/>
        </authorList>
    </citation>
    <scope>NUCLEOTIDE SEQUENCE</scope>
    <source>
        <strain evidence="7">CGMCC 4.7368</strain>
    </source>
</reference>
<keyword evidence="4" id="KW-0456">Lyase</keyword>
<dbReference type="GO" id="GO:0016829">
    <property type="term" value="F:lyase activity"/>
    <property type="evidence" value="ECO:0007669"/>
    <property type="project" value="UniProtKB-KW"/>
</dbReference>
<proteinExistence type="predicted"/>
<dbReference type="AlphaFoldDB" id="A0A918DTY5"/>
<comment type="subcellular location">
    <subcellularLocation>
        <location evidence="1">Periplasm</location>
    </subcellularLocation>
</comment>
<dbReference type="GO" id="GO:0042597">
    <property type="term" value="C:periplasmic space"/>
    <property type="evidence" value="ECO:0007669"/>
    <property type="project" value="UniProtKB-SubCell"/>
</dbReference>
<evidence type="ECO:0000256" key="3">
    <source>
        <dbReference type="ARBA" id="ARBA00022764"/>
    </source>
</evidence>
<dbReference type="RefSeq" id="WP_189128826.1">
    <property type="nucleotide sequence ID" value="NZ_BMNH01000042.1"/>
</dbReference>
<evidence type="ECO:0000256" key="4">
    <source>
        <dbReference type="ARBA" id="ARBA00023239"/>
    </source>
</evidence>
<dbReference type="Pfam" id="PF07940">
    <property type="entry name" value="Hepar_II_III_C"/>
    <property type="match status" value="1"/>
</dbReference>
<dbReference type="SUPFAM" id="SSF48230">
    <property type="entry name" value="Chondroitin AC/alginate lyase"/>
    <property type="match status" value="1"/>
</dbReference>
<gene>
    <name evidence="7" type="ORF">GCM10012289_73270</name>
</gene>
<evidence type="ECO:0000256" key="2">
    <source>
        <dbReference type="ARBA" id="ARBA00022729"/>
    </source>
</evidence>
<organism evidence="7 8">
    <name type="scientific">Nonomuraea cavernae</name>
    <dbReference type="NCBI Taxonomy" id="2045107"/>
    <lineage>
        <taxon>Bacteria</taxon>
        <taxon>Bacillati</taxon>
        <taxon>Actinomycetota</taxon>
        <taxon>Actinomycetes</taxon>
        <taxon>Streptosporangiales</taxon>
        <taxon>Streptosporangiaceae</taxon>
        <taxon>Nonomuraea</taxon>
    </lineage>
</organism>
<dbReference type="Gene3D" id="1.50.10.100">
    <property type="entry name" value="Chondroitin AC/alginate lyase"/>
    <property type="match status" value="1"/>
</dbReference>
<keyword evidence="3" id="KW-0574">Periplasm</keyword>
<name>A0A918DTY5_9ACTN</name>
<dbReference type="Proteomes" id="UP000646523">
    <property type="component" value="Unassembled WGS sequence"/>
</dbReference>
<dbReference type="PANTHER" id="PTHR39210">
    <property type="entry name" value="HEPARIN-SULFATE LYASE"/>
    <property type="match status" value="1"/>
</dbReference>
<accession>A0A918DTY5</accession>